<dbReference type="InterPro" id="IPR016220">
    <property type="entry name" value="Me-P-triester_DNA_alkyl-Trfase"/>
</dbReference>
<dbReference type="GO" id="GO:0006307">
    <property type="term" value="P:DNA alkylation repair"/>
    <property type="evidence" value="ECO:0007669"/>
    <property type="project" value="UniProtKB-ARBA"/>
</dbReference>
<evidence type="ECO:0000313" key="13">
    <source>
        <dbReference type="EMBL" id="EFM11358.1"/>
    </source>
</evidence>
<evidence type="ECO:0000256" key="9">
    <source>
        <dbReference type="ARBA" id="ARBA00023159"/>
    </source>
</evidence>
<dbReference type="InterPro" id="IPR018060">
    <property type="entry name" value="HTH_AraC"/>
</dbReference>
<evidence type="ECO:0000256" key="1">
    <source>
        <dbReference type="ARBA" id="ARBA00001947"/>
    </source>
</evidence>
<name>E0I853_9BACL</name>
<evidence type="ECO:0000256" key="8">
    <source>
        <dbReference type="ARBA" id="ARBA00023125"/>
    </source>
</evidence>
<sequence length="194" mass="22090">MLSDQHWNAIVANDSSFDGLFFYAVKTTGIYCRPSCRSRVPNRAHVTVFEQAEQAVASGYRPCKRCKPEGRRLPDEDWVDQIIRIIESRFAEPLTLDALADAVHGSRFHLQRTFKRVTGLSPAAYLRQTRLAEAKRLLANTDMPIADIASAVGMPSAAHFATWFQKNAHTPPSEYRRNCKRLIIHEQEGEQKYE</sequence>
<evidence type="ECO:0000256" key="3">
    <source>
        <dbReference type="ARBA" id="ARBA00022679"/>
    </source>
</evidence>
<keyword evidence="4" id="KW-0479">Metal-binding</keyword>
<dbReference type="GO" id="GO:0043565">
    <property type="term" value="F:sequence-specific DNA binding"/>
    <property type="evidence" value="ECO:0007669"/>
    <property type="project" value="InterPro"/>
</dbReference>
<keyword evidence="10" id="KW-0804">Transcription</keyword>
<keyword evidence="2" id="KW-0489">Methyltransferase</keyword>
<dbReference type="PANTHER" id="PTHR43280">
    <property type="entry name" value="ARAC-FAMILY TRANSCRIPTIONAL REGULATOR"/>
    <property type="match status" value="1"/>
</dbReference>
<dbReference type="InterPro" id="IPR004026">
    <property type="entry name" value="Ada_DNA_repair_Zn-bd"/>
</dbReference>
<dbReference type="GO" id="GO:0008168">
    <property type="term" value="F:methyltransferase activity"/>
    <property type="evidence" value="ECO:0007669"/>
    <property type="project" value="UniProtKB-KW"/>
</dbReference>
<evidence type="ECO:0000256" key="7">
    <source>
        <dbReference type="ARBA" id="ARBA00023015"/>
    </source>
</evidence>
<dbReference type="EMBL" id="AEDD01000004">
    <property type="protein sequence ID" value="EFM11358.1"/>
    <property type="molecule type" value="Genomic_DNA"/>
</dbReference>
<accession>E0I853</accession>
<proteinExistence type="predicted"/>
<dbReference type="InterPro" id="IPR009057">
    <property type="entry name" value="Homeodomain-like_sf"/>
</dbReference>
<dbReference type="Gene3D" id="3.40.10.10">
    <property type="entry name" value="DNA Methylphosphotriester Repair Domain"/>
    <property type="match status" value="1"/>
</dbReference>
<evidence type="ECO:0000256" key="10">
    <source>
        <dbReference type="ARBA" id="ARBA00023163"/>
    </source>
</evidence>
<protein>
    <submittedName>
        <fullName evidence="13">Transcriptional regulator, AraC family</fullName>
    </submittedName>
</protein>
<dbReference type="PANTHER" id="PTHR43280:SF28">
    <property type="entry name" value="HTH-TYPE TRANSCRIPTIONAL ACTIVATOR RHAS"/>
    <property type="match status" value="1"/>
</dbReference>
<dbReference type="InterPro" id="IPR035451">
    <property type="entry name" value="Ada-like_dom_sf"/>
</dbReference>
<dbReference type="SMART" id="SM00342">
    <property type="entry name" value="HTH_ARAC"/>
    <property type="match status" value="1"/>
</dbReference>
<dbReference type="SUPFAM" id="SSF46689">
    <property type="entry name" value="Homeodomain-like"/>
    <property type="match status" value="2"/>
</dbReference>
<evidence type="ECO:0000256" key="4">
    <source>
        <dbReference type="ARBA" id="ARBA00022723"/>
    </source>
</evidence>
<dbReference type="GO" id="GO:0003700">
    <property type="term" value="F:DNA-binding transcription factor activity"/>
    <property type="evidence" value="ECO:0007669"/>
    <property type="project" value="InterPro"/>
</dbReference>
<dbReference type="GO" id="GO:0032259">
    <property type="term" value="P:methylation"/>
    <property type="evidence" value="ECO:0007669"/>
    <property type="project" value="UniProtKB-KW"/>
</dbReference>
<evidence type="ECO:0000256" key="5">
    <source>
        <dbReference type="ARBA" id="ARBA00022763"/>
    </source>
</evidence>
<dbReference type="GO" id="GO:0008270">
    <property type="term" value="F:zinc ion binding"/>
    <property type="evidence" value="ECO:0007669"/>
    <property type="project" value="InterPro"/>
</dbReference>
<keyword evidence="9" id="KW-0010">Activator</keyword>
<dbReference type="Pfam" id="PF02805">
    <property type="entry name" value="Ada_Zn_binding"/>
    <property type="match status" value="1"/>
</dbReference>
<gene>
    <name evidence="13" type="ORF">PaecuDRAFT_1804</name>
</gene>
<keyword evidence="3" id="KW-0808">Transferase</keyword>
<dbReference type="AlphaFoldDB" id="E0I853"/>
<dbReference type="Gene3D" id="1.10.10.60">
    <property type="entry name" value="Homeodomain-like"/>
    <property type="match status" value="2"/>
</dbReference>
<dbReference type="PIRSF" id="PIRSF000408">
    <property type="entry name" value="Alkyltransferas_AdaA"/>
    <property type="match status" value="1"/>
</dbReference>
<organism evidence="13 14">
    <name type="scientific">Paenibacillus curdlanolyticus YK9</name>
    <dbReference type="NCBI Taxonomy" id="717606"/>
    <lineage>
        <taxon>Bacteria</taxon>
        <taxon>Bacillati</taxon>
        <taxon>Bacillota</taxon>
        <taxon>Bacilli</taxon>
        <taxon>Bacillales</taxon>
        <taxon>Paenibacillaceae</taxon>
        <taxon>Paenibacillus</taxon>
    </lineage>
</organism>
<dbReference type="Proteomes" id="UP000005387">
    <property type="component" value="Unassembled WGS sequence"/>
</dbReference>
<keyword evidence="5" id="KW-0227">DNA damage</keyword>
<keyword evidence="8" id="KW-0238">DNA-binding</keyword>
<keyword evidence="6" id="KW-0862">Zinc</keyword>
<dbReference type="eggNOG" id="COG2169">
    <property type="taxonomic scope" value="Bacteria"/>
</dbReference>
<evidence type="ECO:0000256" key="11">
    <source>
        <dbReference type="ARBA" id="ARBA00023204"/>
    </source>
</evidence>
<dbReference type="RefSeq" id="WP_006037815.1">
    <property type="nucleotide sequence ID" value="NZ_AEDD01000004.1"/>
</dbReference>
<dbReference type="Pfam" id="PF12833">
    <property type="entry name" value="HTH_18"/>
    <property type="match status" value="1"/>
</dbReference>
<comment type="cofactor">
    <cofactor evidence="1">
        <name>Zn(2+)</name>
        <dbReference type="ChEBI" id="CHEBI:29105"/>
    </cofactor>
</comment>
<evidence type="ECO:0000256" key="2">
    <source>
        <dbReference type="ARBA" id="ARBA00022603"/>
    </source>
</evidence>
<dbReference type="FunFam" id="3.40.10.10:FF:000001">
    <property type="entry name" value="DNA-3-methyladenine glycosylase 2"/>
    <property type="match status" value="1"/>
</dbReference>
<dbReference type="SUPFAM" id="SSF57884">
    <property type="entry name" value="Ada DNA repair protein, N-terminal domain (N-Ada 10)"/>
    <property type="match status" value="1"/>
</dbReference>
<dbReference type="STRING" id="717606.PaecuDRAFT_1804"/>
<dbReference type="OrthoDB" id="9802228at2"/>
<keyword evidence="14" id="KW-1185">Reference proteome</keyword>
<keyword evidence="11" id="KW-0234">DNA repair</keyword>
<keyword evidence="7" id="KW-0805">Transcription regulation</keyword>
<dbReference type="PROSITE" id="PS01124">
    <property type="entry name" value="HTH_ARAC_FAMILY_2"/>
    <property type="match status" value="1"/>
</dbReference>
<evidence type="ECO:0000256" key="6">
    <source>
        <dbReference type="ARBA" id="ARBA00022833"/>
    </source>
</evidence>
<feature type="domain" description="HTH araC/xylS-type" evidence="12">
    <location>
        <begin position="80"/>
        <end position="178"/>
    </location>
</feature>
<evidence type="ECO:0000259" key="12">
    <source>
        <dbReference type="PROSITE" id="PS01124"/>
    </source>
</evidence>
<evidence type="ECO:0000313" key="14">
    <source>
        <dbReference type="Proteomes" id="UP000005387"/>
    </source>
</evidence>
<reference evidence="13 14" key="1">
    <citation type="submission" date="2010-07" db="EMBL/GenBank/DDBJ databases">
        <title>The draft genome of Paenibacillus curdlanolyticus YK9.</title>
        <authorList>
            <consortium name="US DOE Joint Genome Institute (JGI-PGF)"/>
            <person name="Lucas S."/>
            <person name="Copeland A."/>
            <person name="Lapidus A."/>
            <person name="Cheng J.-F."/>
            <person name="Bruce D."/>
            <person name="Goodwin L."/>
            <person name="Pitluck S."/>
            <person name="Land M.L."/>
            <person name="Hauser L."/>
            <person name="Chang Y.-J."/>
            <person name="Jeffries C."/>
            <person name="Anderson I.J."/>
            <person name="Johnson E."/>
            <person name="Loganathan U."/>
            <person name="Mulhopadhyay B."/>
            <person name="Kyrpides N."/>
            <person name="Woyke T.J."/>
        </authorList>
    </citation>
    <scope>NUCLEOTIDE SEQUENCE [LARGE SCALE GENOMIC DNA]</scope>
    <source>
        <strain evidence="13 14">YK9</strain>
    </source>
</reference>